<dbReference type="EMBL" id="JADNYJ010000085">
    <property type="protein sequence ID" value="KAF8888392.1"/>
    <property type="molecule type" value="Genomic_DNA"/>
</dbReference>
<name>A0A9P5NIH0_GYMJU</name>
<feature type="signal peptide" evidence="1">
    <location>
        <begin position="1"/>
        <end position="25"/>
    </location>
</feature>
<proteinExistence type="predicted"/>
<dbReference type="AlphaFoldDB" id="A0A9P5NIH0"/>
<evidence type="ECO:0000313" key="3">
    <source>
        <dbReference type="Proteomes" id="UP000724874"/>
    </source>
</evidence>
<evidence type="ECO:0000256" key="1">
    <source>
        <dbReference type="SAM" id="SignalP"/>
    </source>
</evidence>
<accession>A0A9P5NIH0</accession>
<protein>
    <recommendedName>
        <fullName evidence="4">Secreted protein</fullName>
    </recommendedName>
</protein>
<comment type="caution">
    <text evidence="2">The sequence shown here is derived from an EMBL/GenBank/DDBJ whole genome shotgun (WGS) entry which is preliminary data.</text>
</comment>
<dbReference type="Proteomes" id="UP000724874">
    <property type="component" value="Unassembled WGS sequence"/>
</dbReference>
<organism evidence="2 3">
    <name type="scientific">Gymnopilus junonius</name>
    <name type="common">Spectacular rustgill mushroom</name>
    <name type="synonym">Gymnopilus spectabilis subsp. junonius</name>
    <dbReference type="NCBI Taxonomy" id="109634"/>
    <lineage>
        <taxon>Eukaryota</taxon>
        <taxon>Fungi</taxon>
        <taxon>Dikarya</taxon>
        <taxon>Basidiomycota</taxon>
        <taxon>Agaricomycotina</taxon>
        <taxon>Agaricomycetes</taxon>
        <taxon>Agaricomycetidae</taxon>
        <taxon>Agaricales</taxon>
        <taxon>Agaricineae</taxon>
        <taxon>Hymenogastraceae</taxon>
        <taxon>Gymnopilus</taxon>
    </lineage>
</organism>
<reference evidence="2" key="1">
    <citation type="submission" date="2020-11" db="EMBL/GenBank/DDBJ databases">
        <authorList>
            <consortium name="DOE Joint Genome Institute"/>
            <person name="Ahrendt S."/>
            <person name="Riley R."/>
            <person name="Andreopoulos W."/>
            <person name="LaButti K."/>
            <person name="Pangilinan J."/>
            <person name="Ruiz-duenas F.J."/>
            <person name="Barrasa J.M."/>
            <person name="Sanchez-Garcia M."/>
            <person name="Camarero S."/>
            <person name="Miyauchi S."/>
            <person name="Serrano A."/>
            <person name="Linde D."/>
            <person name="Babiker R."/>
            <person name="Drula E."/>
            <person name="Ayuso-Fernandez I."/>
            <person name="Pacheco R."/>
            <person name="Padilla G."/>
            <person name="Ferreira P."/>
            <person name="Barriuso J."/>
            <person name="Kellner H."/>
            <person name="Castanera R."/>
            <person name="Alfaro M."/>
            <person name="Ramirez L."/>
            <person name="Pisabarro A.G."/>
            <person name="Kuo A."/>
            <person name="Tritt A."/>
            <person name="Lipzen A."/>
            <person name="He G."/>
            <person name="Yan M."/>
            <person name="Ng V."/>
            <person name="Cullen D."/>
            <person name="Martin F."/>
            <person name="Rosso M.-N."/>
            <person name="Henrissat B."/>
            <person name="Hibbett D."/>
            <person name="Martinez A.T."/>
            <person name="Grigoriev I.V."/>
        </authorList>
    </citation>
    <scope>NUCLEOTIDE SEQUENCE</scope>
    <source>
        <strain evidence="2">AH 44721</strain>
    </source>
</reference>
<keyword evidence="3" id="KW-1185">Reference proteome</keyword>
<sequence>MSEPWFSIIRIVRPCVLLWLTIGRALPPRAVLKNWIKKTCVNNLRKATESAPPTKIPTSRQEQSTCKYHCFYANQHLHKRPAHCPRSQH</sequence>
<keyword evidence="1" id="KW-0732">Signal</keyword>
<evidence type="ECO:0008006" key="4">
    <source>
        <dbReference type="Google" id="ProtNLM"/>
    </source>
</evidence>
<gene>
    <name evidence="2" type="ORF">CPB84DRAFT_1786256</name>
</gene>
<feature type="chain" id="PRO_5040252169" description="Secreted protein" evidence="1">
    <location>
        <begin position="26"/>
        <end position="89"/>
    </location>
</feature>
<evidence type="ECO:0000313" key="2">
    <source>
        <dbReference type="EMBL" id="KAF8888392.1"/>
    </source>
</evidence>